<reference evidence="1 2" key="1">
    <citation type="journal article" date="2021" name="Commun. Biol.">
        <title>The genome of Shorea leprosula (Dipterocarpaceae) highlights the ecological relevance of drought in aseasonal tropical rainforests.</title>
        <authorList>
            <person name="Ng K.K.S."/>
            <person name="Kobayashi M.J."/>
            <person name="Fawcett J.A."/>
            <person name="Hatakeyama M."/>
            <person name="Paape T."/>
            <person name="Ng C.H."/>
            <person name="Ang C.C."/>
            <person name="Tnah L.H."/>
            <person name="Lee C.T."/>
            <person name="Nishiyama T."/>
            <person name="Sese J."/>
            <person name="O'Brien M.J."/>
            <person name="Copetti D."/>
            <person name="Mohd Noor M.I."/>
            <person name="Ong R.C."/>
            <person name="Putra M."/>
            <person name="Sireger I.Z."/>
            <person name="Indrioko S."/>
            <person name="Kosugi Y."/>
            <person name="Izuno A."/>
            <person name="Isagi Y."/>
            <person name="Lee S.L."/>
            <person name="Shimizu K.K."/>
        </authorList>
    </citation>
    <scope>NUCLEOTIDE SEQUENCE [LARGE SCALE GENOMIC DNA]</scope>
    <source>
        <strain evidence="1">214</strain>
    </source>
</reference>
<dbReference type="AlphaFoldDB" id="A0AAV5KAV8"/>
<dbReference type="EMBL" id="BPVZ01000058">
    <property type="protein sequence ID" value="GKV21798.1"/>
    <property type="molecule type" value="Genomic_DNA"/>
</dbReference>
<evidence type="ECO:0000313" key="2">
    <source>
        <dbReference type="Proteomes" id="UP001054252"/>
    </source>
</evidence>
<evidence type="ECO:0000313" key="1">
    <source>
        <dbReference type="EMBL" id="GKV21798.1"/>
    </source>
</evidence>
<protein>
    <submittedName>
        <fullName evidence="1">Uncharacterized protein</fullName>
    </submittedName>
</protein>
<keyword evidence="2" id="KW-1185">Reference proteome</keyword>
<accession>A0AAV5KAV8</accession>
<organism evidence="1 2">
    <name type="scientific">Rubroshorea leprosula</name>
    <dbReference type="NCBI Taxonomy" id="152421"/>
    <lineage>
        <taxon>Eukaryota</taxon>
        <taxon>Viridiplantae</taxon>
        <taxon>Streptophyta</taxon>
        <taxon>Embryophyta</taxon>
        <taxon>Tracheophyta</taxon>
        <taxon>Spermatophyta</taxon>
        <taxon>Magnoliopsida</taxon>
        <taxon>eudicotyledons</taxon>
        <taxon>Gunneridae</taxon>
        <taxon>Pentapetalae</taxon>
        <taxon>rosids</taxon>
        <taxon>malvids</taxon>
        <taxon>Malvales</taxon>
        <taxon>Dipterocarpaceae</taxon>
        <taxon>Rubroshorea</taxon>
    </lineage>
</organism>
<comment type="caution">
    <text evidence="1">The sequence shown here is derived from an EMBL/GenBank/DDBJ whole genome shotgun (WGS) entry which is preliminary data.</text>
</comment>
<name>A0AAV5KAV8_9ROSI</name>
<sequence length="49" mass="5498">MLQQQQKIKTKAERTTQMADSKCLVNVMLSSALTPRRSVGAVVSKLHKR</sequence>
<gene>
    <name evidence="1" type="ORF">SLEP1_g31744</name>
</gene>
<proteinExistence type="predicted"/>
<dbReference type="Proteomes" id="UP001054252">
    <property type="component" value="Unassembled WGS sequence"/>
</dbReference>